<dbReference type="Pfam" id="PF02332">
    <property type="entry name" value="Phenol_Hydrox"/>
    <property type="match status" value="1"/>
</dbReference>
<dbReference type="PIRSF" id="PIRSF000040">
    <property type="entry name" value="MMOH_comp"/>
    <property type="match status" value="1"/>
</dbReference>
<dbReference type="EMBL" id="MCIF01000002">
    <property type="protein sequence ID" value="RAQ94155.1"/>
    <property type="molecule type" value="Genomic_DNA"/>
</dbReference>
<comment type="caution">
    <text evidence="5">The sequence shown here is derived from an EMBL/GenBank/DDBJ whole genome shotgun (WGS) entry which is preliminary data.</text>
</comment>
<dbReference type="EC" id="1.14.13.227" evidence="1"/>
<evidence type="ECO:0000256" key="3">
    <source>
        <dbReference type="ARBA" id="ARBA00023033"/>
    </source>
</evidence>
<gene>
    <name evidence="5" type="ORF">A4R35_01330</name>
</gene>
<evidence type="ECO:0000256" key="2">
    <source>
        <dbReference type="ARBA" id="ARBA00023002"/>
    </source>
</evidence>
<protein>
    <recommendedName>
        <fullName evidence="1">propane 2-monooxygenase</fullName>
        <ecNumber evidence="1">1.14.13.227</ecNumber>
    </recommendedName>
</protein>
<keyword evidence="2" id="KW-0560">Oxidoreductase</keyword>
<dbReference type="AlphaFoldDB" id="A0A328VIP1"/>
<dbReference type="InterPro" id="IPR003430">
    <property type="entry name" value="Phenol_Hydrox"/>
</dbReference>
<sequence>MTSSSPSTRQQRRQRSWSLYTEQRKPSEYEIVTHRLNYHFRRAPAPFELDPDMPLNRWYLRYREGSPFQVDDWEGFRDPARLTYRAYIQRQRERELYLDNLIDEFERRDHFALLKPDWVCFLEHLYLPSRFAGHVLQMVSLYVSQMAPSSYITVAFHFQGADEMRRVQRSAYVAKALSLAHYQELADSQKTRAIWETTPAWQPARELLEKLLIAYDWGEAFTALALVTKPVYDAFFNEQLGTLARLNGDDLLALMADDFALDQKRHQDTARALVLYALERKPELRTTLNGWVAKWAPAAHRAVEGLATFFSWAPHPLEKKAVVQAVGQRLQDFLKECQLSL</sequence>
<keyword evidence="6" id="KW-1185">Reference proteome</keyword>
<dbReference type="RefSeq" id="WP_112425831.1">
    <property type="nucleotide sequence ID" value="NZ_MCIF01000002.1"/>
</dbReference>
<proteinExistence type="predicted"/>
<keyword evidence="3" id="KW-0503">Monooxygenase</keyword>
<evidence type="ECO:0000313" key="5">
    <source>
        <dbReference type="EMBL" id="RAQ94155.1"/>
    </source>
</evidence>
<comment type="catalytic activity">
    <reaction evidence="4">
        <text>propane + NADH + O2 + H(+) = propan-2-ol + NAD(+) + H2O</text>
        <dbReference type="Rhea" id="RHEA:49992"/>
        <dbReference type="ChEBI" id="CHEBI:15377"/>
        <dbReference type="ChEBI" id="CHEBI:15378"/>
        <dbReference type="ChEBI" id="CHEBI:15379"/>
        <dbReference type="ChEBI" id="CHEBI:17824"/>
        <dbReference type="ChEBI" id="CHEBI:32879"/>
        <dbReference type="ChEBI" id="CHEBI:57540"/>
        <dbReference type="ChEBI" id="CHEBI:57945"/>
        <dbReference type="EC" id="1.14.13.227"/>
    </reaction>
</comment>
<dbReference type="OrthoDB" id="9806768at2"/>
<evidence type="ECO:0000256" key="4">
    <source>
        <dbReference type="ARBA" id="ARBA00048941"/>
    </source>
</evidence>
<organism evidence="5 6">
    <name type="scientific">Thermogemmatispora tikiterensis</name>
    <dbReference type="NCBI Taxonomy" id="1825093"/>
    <lineage>
        <taxon>Bacteria</taxon>
        <taxon>Bacillati</taxon>
        <taxon>Chloroflexota</taxon>
        <taxon>Ktedonobacteria</taxon>
        <taxon>Thermogemmatisporales</taxon>
        <taxon>Thermogemmatisporaceae</taxon>
        <taxon>Thermogemmatispora</taxon>
    </lineage>
</organism>
<reference evidence="5 6" key="1">
    <citation type="submission" date="2016-08" db="EMBL/GenBank/DDBJ databases">
        <title>Analysis of Carbohydrate Active Enzymes in Thermogemmatispora T81 Reveals Carbohydrate Degradation Ability.</title>
        <authorList>
            <person name="Tomazini A."/>
            <person name="Lal S."/>
            <person name="Stott M."/>
            <person name="Henrissat B."/>
            <person name="Polikarpov I."/>
            <person name="Sparling R."/>
            <person name="Levin D.B."/>
        </authorList>
    </citation>
    <scope>NUCLEOTIDE SEQUENCE [LARGE SCALE GENOMIC DNA]</scope>
    <source>
        <strain evidence="5 6">T81</strain>
    </source>
</reference>
<evidence type="ECO:0000313" key="6">
    <source>
        <dbReference type="Proteomes" id="UP000248706"/>
    </source>
</evidence>
<dbReference type="Proteomes" id="UP000248706">
    <property type="component" value="Unassembled WGS sequence"/>
</dbReference>
<name>A0A328VIP1_9CHLR</name>
<dbReference type="InterPro" id="IPR012348">
    <property type="entry name" value="RNR-like"/>
</dbReference>
<accession>A0A328VIP1</accession>
<dbReference type="SUPFAM" id="SSF47240">
    <property type="entry name" value="Ferritin-like"/>
    <property type="match status" value="1"/>
</dbReference>
<dbReference type="InterPro" id="IPR012078">
    <property type="entry name" value="MP_mOase_hydro"/>
</dbReference>
<dbReference type="Gene3D" id="1.10.620.20">
    <property type="entry name" value="Ribonucleotide Reductase, subunit A"/>
    <property type="match status" value="1"/>
</dbReference>
<dbReference type="GO" id="GO:0016709">
    <property type="term" value="F:oxidoreductase activity, acting on paired donors, with incorporation or reduction of molecular oxygen, NAD(P)H as one donor, and incorporation of one atom of oxygen"/>
    <property type="evidence" value="ECO:0007669"/>
    <property type="project" value="InterPro"/>
</dbReference>
<dbReference type="CDD" id="cd01058">
    <property type="entry name" value="AAMH_B"/>
    <property type="match status" value="1"/>
</dbReference>
<dbReference type="InterPro" id="IPR009078">
    <property type="entry name" value="Ferritin-like_SF"/>
</dbReference>
<evidence type="ECO:0000256" key="1">
    <source>
        <dbReference type="ARBA" id="ARBA00012710"/>
    </source>
</evidence>